<dbReference type="GeneID" id="25906536"/>
<keyword evidence="3" id="KW-1185">Reference proteome</keyword>
<reference evidence="2 3" key="1">
    <citation type="submission" date="2011-02" db="EMBL/GenBank/DDBJ databases">
        <title>The Genome Sequence of Sphaeroforma arctica JP610.</title>
        <authorList>
            <consortium name="The Broad Institute Genome Sequencing Platform"/>
            <person name="Russ C."/>
            <person name="Cuomo C."/>
            <person name="Young S.K."/>
            <person name="Zeng Q."/>
            <person name="Gargeya S."/>
            <person name="Alvarado L."/>
            <person name="Berlin A."/>
            <person name="Chapman S.B."/>
            <person name="Chen Z."/>
            <person name="Freedman E."/>
            <person name="Gellesch M."/>
            <person name="Goldberg J."/>
            <person name="Griggs A."/>
            <person name="Gujja S."/>
            <person name="Heilman E."/>
            <person name="Heiman D."/>
            <person name="Howarth C."/>
            <person name="Mehta T."/>
            <person name="Neiman D."/>
            <person name="Pearson M."/>
            <person name="Roberts A."/>
            <person name="Saif S."/>
            <person name="Shea T."/>
            <person name="Shenoy N."/>
            <person name="Sisk P."/>
            <person name="Stolte C."/>
            <person name="Sykes S."/>
            <person name="White J."/>
            <person name="Yandava C."/>
            <person name="Burger G."/>
            <person name="Gray M.W."/>
            <person name="Holland P.W.H."/>
            <person name="King N."/>
            <person name="Lang F.B.F."/>
            <person name="Roger A.J."/>
            <person name="Ruiz-Trillo I."/>
            <person name="Haas B."/>
            <person name="Nusbaum C."/>
            <person name="Birren B."/>
        </authorList>
    </citation>
    <scope>NUCLEOTIDE SEQUENCE [LARGE SCALE GENOMIC DNA]</scope>
    <source>
        <strain evidence="2 3">JP610</strain>
    </source>
</reference>
<evidence type="ECO:0000313" key="3">
    <source>
        <dbReference type="Proteomes" id="UP000054560"/>
    </source>
</evidence>
<evidence type="ECO:0000256" key="1">
    <source>
        <dbReference type="SAM" id="MobiDB-lite"/>
    </source>
</evidence>
<feature type="compositionally biased region" description="Polar residues" evidence="1">
    <location>
        <begin position="100"/>
        <end position="109"/>
    </location>
</feature>
<gene>
    <name evidence="2" type="ORF">SARC_06032</name>
</gene>
<proteinExistence type="predicted"/>
<protein>
    <submittedName>
        <fullName evidence="2">Uncharacterized protein</fullName>
    </submittedName>
</protein>
<accession>A0A0L0FYN3</accession>
<evidence type="ECO:0000313" key="2">
    <source>
        <dbReference type="EMBL" id="KNC81661.1"/>
    </source>
</evidence>
<dbReference type="RefSeq" id="XP_014155563.1">
    <property type="nucleotide sequence ID" value="XM_014300088.1"/>
</dbReference>
<name>A0A0L0FYN3_9EUKA</name>
<dbReference type="EMBL" id="KQ242010">
    <property type="protein sequence ID" value="KNC81661.1"/>
    <property type="molecule type" value="Genomic_DNA"/>
</dbReference>
<feature type="region of interest" description="Disordered" evidence="1">
    <location>
        <begin position="99"/>
        <end position="121"/>
    </location>
</feature>
<sequence length="176" mass="19227">MEDTSSLGRCCVQGCTITHPTSGAHRFTGCNRNMHAFCGVHRGERFGSNSIGYCLSTDNFKPPNASTASQSDELTPLASAASLLDQTTTDSVAMQKDDTTQFTSKQGVSSGVKEASDTRVKRLSNSNKKKVYKQTVFSKVRALPEKRVNLTNDEKGVVVRTIKKSGYDLSKPWRVI</sequence>
<dbReference type="AlphaFoldDB" id="A0A0L0FYN3"/>
<organism evidence="2 3">
    <name type="scientific">Sphaeroforma arctica JP610</name>
    <dbReference type="NCBI Taxonomy" id="667725"/>
    <lineage>
        <taxon>Eukaryota</taxon>
        <taxon>Ichthyosporea</taxon>
        <taxon>Ichthyophonida</taxon>
        <taxon>Sphaeroforma</taxon>
    </lineage>
</organism>
<dbReference type="Proteomes" id="UP000054560">
    <property type="component" value="Unassembled WGS sequence"/>
</dbReference>